<dbReference type="EMBL" id="UGHS01000004">
    <property type="protein sequence ID" value="STO93032.1"/>
    <property type="molecule type" value="Genomic_DNA"/>
</dbReference>
<accession>A0A377IXX9</accession>
<gene>
    <name evidence="2" type="ORF">NCTC13335_00896</name>
</gene>
<protein>
    <submittedName>
        <fullName evidence="2">Membrane protein</fullName>
    </submittedName>
</protein>
<name>A0A377IXX9_9PAST</name>
<evidence type="ECO:0000313" key="3">
    <source>
        <dbReference type="Proteomes" id="UP000255264"/>
    </source>
</evidence>
<feature type="transmembrane region" description="Helical" evidence="1">
    <location>
        <begin position="90"/>
        <end position="111"/>
    </location>
</feature>
<keyword evidence="3" id="KW-1185">Reference proteome</keyword>
<proteinExistence type="predicted"/>
<keyword evidence="1" id="KW-1133">Transmembrane helix</keyword>
<dbReference type="PANTHER" id="PTHR40078:SF1">
    <property type="entry name" value="INTEGRAL MEMBRANE PROTEIN"/>
    <property type="match status" value="1"/>
</dbReference>
<reference evidence="2 3" key="1">
    <citation type="submission" date="2018-06" db="EMBL/GenBank/DDBJ databases">
        <authorList>
            <consortium name="Pathogen Informatics"/>
            <person name="Doyle S."/>
        </authorList>
    </citation>
    <scope>NUCLEOTIDE SEQUENCE [LARGE SCALE GENOMIC DNA]</scope>
    <source>
        <strain evidence="2 3">NCTC13335</strain>
    </source>
</reference>
<feature type="transmembrane region" description="Helical" evidence="1">
    <location>
        <begin position="25"/>
        <end position="45"/>
    </location>
</feature>
<dbReference type="InterPro" id="IPR038750">
    <property type="entry name" value="YczE/YyaS-like"/>
</dbReference>
<dbReference type="OrthoDB" id="154912at2"/>
<feature type="transmembrane region" description="Helical" evidence="1">
    <location>
        <begin position="65"/>
        <end position="83"/>
    </location>
</feature>
<dbReference type="Pfam" id="PF19700">
    <property type="entry name" value="DUF6198"/>
    <property type="match status" value="1"/>
</dbReference>
<evidence type="ECO:0000256" key="1">
    <source>
        <dbReference type="SAM" id="Phobius"/>
    </source>
</evidence>
<sequence length="221" mass="23562">MKKTRVIPHTEWAAPSLWSARPATIGVLLFALTTLGIGEGLLVLADLGSAPWTVLSQGLALKMDVGIGWASLVISILVMLAWFPLQLKPGLGTLLNVIVIAFFLGLTTKSLSPPTTLFSQMVFCSSGILLYGLGTALYLTCHLGSGPRDGLMVGICQRFHWKVGAVRTSIEVTVCLLGFLLGGTVGLGTLLFAACIGWVVQFCLTLIGQLPHFSHERDNLS</sequence>
<feature type="transmembrane region" description="Helical" evidence="1">
    <location>
        <begin position="187"/>
        <end position="207"/>
    </location>
</feature>
<feature type="transmembrane region" description="Helical" evidence="1">
    <location>
        <begin position="117"/>
        <end position="139"/>
    </location>
</feature>
<organism evidence="2 3">
    <name type="scientific">Haemophilus pittmaniae</name>
    <dbReference type="NCBI Taxonomy" id="249188"/>
    <lineage>
        <taxon>Bacteria</taxon>
        <taxon>Pseudomonadati</taxon>
        <taxon>Pseudomonadota</taxon>
        <taxon>Gammaproteobacteria</taxon>
        <taxon>Pasteurellales</taxon>
        <taxon>Pasteurellaceae</taxon>
        <taxon>Haemophilus</taxon>
    </lineage>
</organism>
<evidence type="ECO:0000313" key="2">
    <source>
        <dbReference type="EMBL" id="STO93032.1"/>
    </source>
</evidence>
<dbReference type="AlphaFoldDB" id="A0A377IXX9"/>
<dbReference type="PANTHER" id="PTHR40078">
    <property type="entry name" value="INTEGRAL MEMBRANE PROTEIN-RELATED"/>
    <property type="match status" value="1"/>
</dbReference>
<keyword evidence="1" id="KW-0472">Membrane</keyword>
<dbReference type="Proteomes" id="UP000255264">
    <property type="component" value="Unassembled WGS sequence"/>
</dbReference>
<keyword evidence="1" id="KW-0812">Transmembrane</keyword>